<feature type="coiled-coil region" evidence="10">
    <location>
        <begin position="168"/>
        <end position="200"/>
    </location>
</feature>
<dbReference type="NCBIfam" id="TIGR00634">
    <property type="entry name" value="recN"/>
    <property type="match status" value="1"/>
</dbReference>
<comment type="function">
    <text evidence="1 9">May be involved in recombinational repair of damaged DNA.</text>
</comment>
<evidence type="ECO:0000256" key="8">
    <source>
        <dbReference type="ARBA" id="ARBA00033408"/>
    </source>
</evidence>
<dbReference type="InterPro" id="IPR004604">
    <property type="entry name" value="DNA_recomb/repair_RecN"/>
</dbReference>
<keyword evidence="6" id="KW-0067">ATP-binding</keyword>
<sequence>MLTGLTIRDVVLIDRLDLAFGPGLAVLTGETGAGKSILLDALGLALGARADSGLVRNGAKQAVVTASFEVPDGHGSQDILEEMGIDADGPVILRRILTADGRSRAFANDEPVNVATLKRLGETLVEIQGQFDQRGLMDPATHRETLDQFGGHGALLEKVGRTHASWSAARAAHRKAREELERARADEELLRHNVEELDAAAPEEGEETRLASDRTLLANAAQILEAMNGAAGALEAEDGAEQAVATAQRILERVRDRAGDRLDSVIDGLDRAAAEIQEAQHALSQIASDVEADSGRLEEVDDRLHLLRALARKHDIEADRLPELHRALSARLAALDDAGGGLADLAHVEESSRADYIEAGKALTEARCIAAAKLDKALTDELVPLKLDKAQVKTRLEPLDENDWGAAGMERVSFQVSTNPGAPFGPLARIASGGELSRFLLALKVVLSEANPVSTLVFDEVDSGVGGAVAAAVGERLARLGSDTQVLVVTHSPQVAARGLRHWHVAKQADGELVKTAVSQLEQGERREELARMLSGATVTDEARAAADSLLNPA</sequence>
<dbReference type="EMBL" id="CP102480">
    <property type="protein sequence ID" value="UUX49082.1"/>
    <property type="molecule type" value="Genomic_DNA"/>
</dbReference>
<dbReference type="GO" id="GO:0043590">
    <property type="term" value="C:bacterial nucleoid"/>
    <property type="evidence" value="ECO:0007669"/>
    <property type="project" value="TreeGrafter"/>
</dbReference>
<evidence type="ECO:0000256" key="10">
    <source>
        <dbReference type="SAM" id="Coils"/>
    </source>
</evidence>
<dbReference type="Proteomes" id="UP001060336">
    <property type="component" value="Chromosome"/>
</dbReference>
<dbReference type="InterPro" id="IPR027417">
    <property type="entry name" value="P-loop_NTPase"/>
</dbReference>
<dbReference type="AlphaFoldDB" id="A0A9J7AQB2"/>
<name>A0A9J7AQB2_9PROT</name>
<evidence type="ECO:0000256" key="5">
    <source>
        <dbReference type="ARBA" id="ARBA00022763"/>
    </source>
</evidence>
<evidence type="ECO:0000256" key="9">
    <source>
        <dbReference type="PIRNR" id="PIRNR003128"/>
    </source>
</evidence>
<evidence type="ECO:0000256" key="3">
    <source>
        <dbReference type="ARBA" id="ARBA00021315"/>
    </source>
</evidence>
<dbReference type="PANTHER" id="PTHR11059:SF0">
    <property type="entry name" value="DNA REPAIR PROTEIN RECN"/>
    <property type="match status" value="1"/>
</dbReference>
<dbReference type="Pfam" id="PF02463">
    <property type="entry name" value="SMC_N"/>
    <property type="match status" value="1"/>
</dbReference>
<evidence type="ECO:0000313" key="12">
    <source>
        <dbReference type="EMBL" id="UUX49082.1"/>
    </source>
</evidence>
<dbReference type="Gene3D" id="3.40.50.300">
    <property type="entry name" value="P-loop containing nucleotide triphosphate hydrolases"/>
    <property type="match status" value="2"/>
</dbReference>
<evidence type="ECO:0000259" key="11">
    <source>
        <dbReference type="Pfam" id="PF02463"/>
    </source>
</evidence>
<dbReference type="KEGG" id="naci:NUH88_16955"/>
<accession>A0A9J7AQB2</accession>
<keyword evidence="13" id="KW-1185">Reference proteome</keyword>
<proteinExistence type="inferred from homology"/>
<dbReference type="GO" id="GO:0006310">
    <property type="term" value="P:DNA recombination"/>
    <property type="evidence" value="ECO:0007669"/>
    <property type="project" value="InterPro"/>
</dbReference>
<dbReference type="PIRSF" id="PIRSF003128">
    <property type="entry name" value="RecN"/>
    <property type="match status" value="1"/>
</dbReference>
<reference evidence="12" key="1">
    <citation type="submission" date="2022-08" db="EMBL/GenBank/DDBJ databases">
        <title>Nisaea acidiphila sp. nov., isolated from a marine algal debris and emended description of the genus Nisaea Urios et al. 2008.</title>
        <authorList>
            <person name="Kwon K."/>
        </authorList>
    </citation>
    <scope>NUCLEOTIDE SEQUENCE</scope>
    <source>
        <strain evidence="12">MEBiC11861</strain>
    </source>
</reference>
<evidence type="ECO:0000256" key="4">
    <source>
        <dbReference type="ARBA" id="ARBA00022741"/>
    </source>
</evidence>
<dbReference type="NCBIfam" id="NF008121">
    <property type="entry name" value="PRK10869.1"/>
    <property type="match status" value="1"/>
</dbReference>
<evidence type="ECO:0000256" key="6">
    <source>
        <dbReference type="ARBA" id="ARBA00022840"/>
    </source>
</evidence>
<dbReference type="GO" id="GO:0005524">
    <property type="term" value="F:ATP binding"/>
    <property type="evidence" value="ECO:0007669"/>
    <property type="project" value="UniProtKB-KW"/>
</dbReference>
<evidence type="ECO:0000313" key="13">
    <source>
        <dbReference type="Proteomes" id="UP001060336"/>
    </source>
</evidence>
<organism evidence="12 13">
    <name type="scientific">Nisaea acidiphila</name>
    <dbReference type="NCBI Taxonomy" id="1862145"/>
    <lineage>
        <taxon>Bacteria</taxon>
        <taxon>Pseudomonadati</taxon>
        <taxon>Pseudomonadota</taxon>
        <taxon>Alphaproteobacteria</taxon>
        <taxon>Rhodospirillales</taxon>
        <taxon>Thalassobaculaceae</taxon>
        <taxon>Nisaea</taxon>
    </lineage>
</organism>
<dbReference type="SUPFAM" id="SSF52540">
    <property type="entry name" value="P-loop containing nucleoside triphosphate hydrolases"/>
    <property type="match status" value="2"/>
</dbReference>
<keyword evidence="5 9" id="KW-0227">DNA damage</keyword>
<comment type="similarity">
    <text evidence="2 9">Belongs to the RecN family.</text>
</comment>
<dbReference type="PANTHER" id="PTHR11059">
    <property type="entry name" value="DNA REPAIR PROTEIN RECN"/>
    <property type="match status" value="1"/>
</dbReference>
<feature type="domain" description="RecF/RecN/SMC N-terminal" evidence="11">
    <location>
        <begin position="14"/>
        <end position="510"/>
    </location>
</feature>
<dbReference type="FunFam" id="3.40.50.300:FF:000319">
    <property type="entry name" value="DNA repair protein RecN"/>
    <property type="match status" value="1"/>
</dbReference>
<evidence type="ECO:0000256" key="2">
    <source>
        <dbReference type="ARBA" id="ARBA00009441"/>
    </source>
</evidence>
<evidence type="ECO:0000256" key="7">
    <source>
        <dbReference type="ARBA" id="ARBA00023204"/>
    </source>
</evidence>
<gene>
    <name evidence="12" type="primary">recN</name>
    <name evidence="12" type="ORF">NUH88_16955</name>
</gene>
<dbReference type="RefSeq" id="WP_257767583.1">
    <property type="nucleotide sequence ID" value="NZ_CP102480.1"/>
</dbReference>
<dbReference type="GO" id="GO:0006281">
    <property type="term" value="P:DNA repair"/>
    <property type="evidence" value="ECO:0007669"/>
    <property type="project" value="UniProtKB-KW"/>
</dbReference>
<keyword evidence="10" id="KW-0175">Coiled coil</keyword>
<evidence type="ECO:0000256" key="1">
    <source>
        <dbReference type="ARBA" id="ARBA00003618"/>
    </source>
</evidence>
<keyword evidence="7 9" id="KW-0234">DNA repair</keyword>
<protein>
    <recommendedName>
        <fullName evidence="3 9">DNA repair protein RecN</fullName>
    </recommendedName>
    <alternativeName>
        <fullName evidence="8 9">Recombination protein N</fullName>
    </alternativeName>
</protein>
<dbReference type="GO" id="GO:0009432">
    <property type="term" value="P:SOS response"/>
    <property type="evidence" value="ECO:0007669"/>
    <property type="project" value="UniProtKB-ARBA"/>
</dbReference>
<dbReference type="CDD" id="cd03241">
    <property type="entry name" value="ABC_RecN"/>
    <property type="match status" value="2"/>
</dbReference>
<keyword evidence="4" id="KW-0547">Nucleotide-binding</keyword>
<dbReference type="FunFam" id="3.40.50.300:FF:000356">
    <property type="entry name" value="DNA repair protein RecN"/>
    <property type="match status" value="1"/>
</dbReference>
<dbReference type="InterPro" id="IPR003395">
    <property type="entry name" value="RecF/RecN/SMC_N"/>
</dbReference>